<protein>
    <recommendedName>
        <fullName evidence="4">BTB domain-containing protein</fullName>
    </recommendedName>
</protein>
<evidence type="ECO:0000256" key="1">
    <source>
        <dbReference type="SAM" id="MobiDB-lite"/>
    </source>
</evidence>
<feature type="region of interest" description="Disordered" evidence="1">
    <location>
        <begin position="273"/>
        <end position="306"/>
    </location>
</feature>
<dbReference type="Proteomes" id="UP000321570">
    <property type="component" value="Unassembled WGS sequence"/>
</dbReference>
<reference evidence="2 3" key="1">
    <citation type="submission" date="2019-07" db="EMBL/GenBank/DDBJ databases">
        <authorList>
            <person name="Jastrzebski P J."/>
            <person name="Paukszto L."/>
            <person name="Jastrzebski P J."/>
        </authorList>
    </citation>
    <scope>NUCLEOTIDE SEQUENCE [LARGE SCALE GENOMIC DNA]</scope>
    <source>
        <strain evidence="2 3">WMS-il1</strain>
    </source>
</reference>
<organism evidence="2 3">
    <name type="scientific">Hymenolepis diminuta</name>
    <name type="common">Rat tapeworm</name>
    <dbReference type="NCBI Taxonomy" id="6216"/>
    <lineage>
        <taxon>Eukaryota</taxon>
        <taxon>Metazoa</taxon>
        <taxon>Spiralia</taxon>
        <taxon>Lophotrochozoa</taxon>
        <taxon>Platyhelminthes</taxon>
        <taxon>Cestoda</taxon>
        <taxon>Eucestoda</taxon>
        <taxon>Cyclophyllidea</taxon>
        <taxon>Hymenolepididae</taxon>
        <taxon>Hymenolepis</taxon>
    </lineage>
</organism>
<dbReference type="PANTHER" id="PTHR33327:SF3">
    <property type="entry name" value="RNA-DIRECTED DNA POLYMERASE"/>
    <property type="match status" value="1"/>
</dbReference>
<name>A0A564YN45_HYMDI</name>
<evidence type="ECO:0000313" key="3">
    <source>
        <dbReference type="Proteomes" id="UP000321570"/>
    </source>
</evidence>
<dbReference type="CDD" id="cd18186">
    <property type="entry name" value="BTB_POZ_ZBTB_KLHL-like"/>
    <property type="match status" value="1"/>
</dbReference>
<dbReference type="AlphaFoldDB" id="A0A564YN45"/>
<dbReference type="Gene3D" id="3.30.710.10">
    <property type="entry name" value="Potassium Channel Kv1.1, Chain A"/>
    <property type="match status" value="1"/>
</dbReference>
<evidence type="ECO:0000313" key="2">
    <source>
        <dbReference type="EMBL" id="VUZ48118.1"/>
    </source>
</evidence>
<gene>
    <name evidence="2" type="ORF">WMSIL1_LOCUS7594</name>
</gene>
<evidence type="ECO:0008006" key="4">
    <source>
        <dbReference type="Google" id="ProtNLM"/>
    </source>
</evidence>
<dbReference type="EMBL" id="CABIJS010000277">
    <property type="protein sequence ID" value="VUZ48118.1"/>
    <property type="molecule type" value="Genomic_DNA"/>
</dbReference>
<feature type="region of interest" description="Disordered" evidence="1">
    <location>
        <begin position="364"/>
        <end position="384"/>
    </location>
</feature>
<accession>A0A564YN45</accession>
<dbReference type="PANTHER" id="PTHR33327">
    <property type="entry name" value="ENDONUCLEASE"/>
    <property type="match status" value="1"/>
</dbReference>
<dbReference type="InterPro" id="IPR011333">
    <property type="entry name" value="SKP1/BTB/POZ_sf"/>
</dbReference>
<dbReference type="SUPFAM" id="SSF54695">
    <property type="entry name" value="POZ domain"/>
    <property type="match status" value="1"/>
</dbReference>
<sequence length="424" mass="47836">MDPLTCRMSPILDMVNARRSLVSVATEYKICLSRWADVGLSRPLVKLSFQGCFRKAKEGQEVGAHLIVPSASFPVFRKHLSGNDVVHVQLSRFPHEVVNAAVEYAYGGIENISPEIVNSLASVQDVLQNPSQNPYDDLKAAILQHTQPSAAERVEKLLQQECTGNLKPIALLNRMKLLAPGESFNTDFWKILCFRKLPSNIQLILANALKTEPIESLTDMADNILETVGFPRIEEIPHTPHFTPTKSEPPGAWEERMLKLEAKIEALTLQKSQLRSRSFKRRRSHSRHPSRSRRHENNSSFGKRATPAVVAETVSGHSSNRLFLQDRNWTRQHVTYLNYLVGSRGVMTCCNFYPESTDEGQLINQKTSDSDTSSSWRLHPNPSTVSRENYHRHYRGILSRISHFPASRTVAAGIHVMQLVSDRS</sequence>
<keyword evidence="3" id="KW-1185">Reference proteome</keyword>
<proteinExistence type="predicted"/>
<feature type="compositionally biased region" description="Basic residues" evidence="1">
    <location>
        <begin position="277"/>
        <end position="294"/>
    </location>
</feature>